<dbReference type="Proteomes" id="UP000027222">
    <property type="component" value="Unassembled WGS sequence"/>
</dbReference>
<dbReference type="HOGENOM" id="CLU_2085015_0_0_1"/>
<evidence type="ECO:0000313" key="3">
    <source>
        <dbReference type="Proteomes" id="UP000027222"/>
    </source>
</evidence>
<evidence type="ECO:0000313" key="2">
    <source>
        <dbReference type="EMBL" id="KDR68175.1"/>
    </source>
</evidence>
<keyword evidence="3" id="KW-1185">Reference proteome</keyword>
<feature type="transmembrane region" description="Helical" evidence="1">
    <location>
        <begin position="35"/>
        <end position="64"/>
    </location>
</feature>
<dbReference type="AlphaFoldDB" id="A0A067SB71"/>
<keyword evidence="1" id="KW-1133">Transmembrane helix</keyword>
<proteinExistence type="predicted"/>
<name>A0A067SB71_GALM3</name>
<keyword evidence="1" id="KW-0812">Transmembrane</keyword>
<evidence type="ECO:0000256" key="1">
    <source>
        <dbReference type="SAM" id="Phobius"/>
    </source>
</evidence>
<accession>A0A067SB71</accession>
<sequence length="117" mass="12687">MGFTLKIRIHQDVLDKDSRQTSLYLISGLSSFRKLLGLGLVTTLGGSITLVVQGVFAFGLWTVLTRPTDISVLSVISSHGSDAAASTSPSSQFFPKLLSYYSFCPCWATFAFSADLR</sequence>
<dbReference type="EMBL" id="KL142410">
    <property type="protein sequence ID" value="KDR68175.1"/>
    <property type="molecule type" value="Genomic_DNA"/>
</dbReference>
<reference evidence="3" key="1">
    <citation type="journal article" date="2014" name="Proc. Natl. Acad. Sci. U.S.A.">
        <title>Extensive sampling of basidiomycete genomes demonstrates inadequacy of the white-rot/brown-rot paradigm for wood decay fungi.</title>
        <authorList>
            <person name="Riley R."/>
            <person name="Salamov A.A."/>
            <person name="Brown D.W."/>
            <person name="Nagy L.G."/>
            <person name="Floudas D."/>
            <person name="Held B.W."/>
            <person name="Levasseur A."/>
            <person name="Lombard V."/>
            <person name="Morin E."/>
            <person name="Otillar R."/>
            <person name="Lindquist E.A."/>
            <person name="Sun H."/>
            <person name="LaButti K.M."/>
            <person name="Schmutz J."/>
            <person name="Jabbour D."/>
            <person name="Luo H."/>
            <person name="Baker S.E."/>
            <person name="Pisabarro A.G."/>
            <person name="Walton J.D."/>
            <person name="Blanchette R.A."/>
            <person name="Henrissat B."/>
            <person name="Martin F."/>
            <person name="Cullen D."/>
            <person name="Hibbett D.S."/>
            <person name="Grigoriev I.V."/>
        </authorList>
    </citation>
    <scope>NUCLEOTIDE SEQUENCE [LARGE SCALE GENOMIC DNA]</scope>
    <source>
        <strain evidence="3">CBS 339.88</strain>
    </source>
</reference>
<gene>
    <name evidence="2" type="ORF">GALMADRAFT_257399</name>
</gene>
<protein>
    <submittedName>
        <fullName evidence="2">Uncharacterized protein</fullName>
    </submittedName>
</protein>
<organism evidence="2 3">
    <name type="scientific">Galerina marginata (strain CBS 339.88)</name>
    <dbReference type="NCBI Taxonomy" id="685588"/>
    <lineage>
        <taxon>Eukaryota</taxon>
        <taxon>Fungi</taxon>
        <taxon>Dikarya</taxon>
        <taxon>Basidiomycota</taxon>
        <taxon>Agaricomycotina</taxon>
        <taxon>Agaricomycetes</taxon>
        <taxon>Agaricomycetidae</taxon>
        <taxon>Agaricales</taxon>
        <taxon>Agaricineae</taxon>
        <taxon>Strophariaceae</taxon>
        <taxon>Galerina</taxon>
    </lineage>
</organism>
<keyword evidence="1" id="KW-0472">Membrane</keyword>